<dbReference type="EMBL" id="CP045809">
    <property type="protein sequence ID" value="QHN35020.1"/>
    <property type="molecule type" value="Genomic_DNA"/>
</dbReference>
<dbReference type="Proteomes" id="UP001059836">
    <property type="component" value="Chromosome"/>
</dbReference>
<gene>
    <name evidence="1" type="ORF">GII31_09030</name>
</gene>
<evidence type="ECO:0008006" key="3">
    <source>
        <dbReference type="Google" id="ProtNLM"/>
    </source>
</evidence>
<proteinExistence type="predicted"/>
<keyword evidence="2" id="KW-1185">Reference proteome</keyword>
<organism evidence="1 2">
    <name type="scientific">Gordonia pseudamarae</name>
    <dbReference type="NCBI Taxonomy" id="2831662"/>
    <lineage>
        <taxon>Bacteria</taxon>
        <taxon>Bacillati</taxon>
        <taxon>Actinomycetota</taxon>
        <taxon>Actinomycetes</taxon>
        <taxon>Mycobacteriales</taxon>
        <taxon>Gordoniaceae</taxon>
        <taxon>Gordonia</taxon>
    </lineage>
</organism>
<dbReference type="RefSeq" id="WP_213248824.1">
    <property type="nucleotide sequence ID" value="NZ_CP045806.1"/>
</dbReference>
<protein>
    <recommendedName>
        <fullName evidence="3">PE domain-containing protein</fullName>
    </recommendedName>
</protein>
<reference evidence="1" key="1">
    <citation type="journal article" date="2021" name="Nat. Microbiol.">
        <title>Cocultivation of an ultrasmall environmental parasitic bacterium with lytic ability against bacteria associated with wastewater foams.</title>
        <authorList>
            <person name="Batinovic S."/>
            <person name="Rose J.J.A."/>
            <person name="Ratcliffe J."/>
            <person name="Seviour R.J."/>
            <person name="Petrovski S."/>
        </authorList>
    </citation>
    <scope>NUCLEOTIDE SEQUENCE</scope>
    <source>
        <strain evidence="1">CON9</strain>
    </source>
</reference>
<evidence type="ECO:0000313" key="1">
    <source>
        <dbReference type="EMBL" id="QHN35020.1"/>
    </source>
</evidence>
<name>A0ABX6IIA8_9ACTN</name>
<accession>A0ABX6IIA8</accession>
<sequence>MSARVHVDLDDLVELVRTLTAVVGELPEIATDLRAVVAEAGVAFGVDPAADVLRPRFAESARIALDALGGVESLMREHIESVDAAGDRLRAADASAAHLLGTRGTGARDGGLSL</sequence>
<evidence type="ECO:0000313" key="2">
    <source>
        <dbReference type="Proteomes" id="UP001059836"/>
    </source>
</evidence>